<evidence type="ECO:0000313" key="2">
    <source>
        <dbReference type="EMBL" id="PXZ40018.1"/>
    </source>
</evidence>
<dbReference type="Proteomes" id="UP000247594">
    <property type="component" value="Unassembled WGS sequence"/>
</dbReference>
<evidence type="ECO:0000313" key="3">
    <source>
        <dbReference type="Proteomes" id="UP000247594"/>
    </source>
</evidence>
<proteinExistence type="predicted"/>
<protein>
    <recommendedName>
        <fullName evidence="5">Transcriptional regulator</fullName>
    </recommendedName>
</protein>
<reference evidence="2 3" key="1">
    <citation type="submission" date="2018-06" db="EMBL/GenBank/DDBJ databases">
        <authorList>
            <person name="Teymurazov M."/>
            <person name="Kislichkina A."/>
            <person name="Abaymova A."/>
            <person name="Mukhina T."/>
            <person name="Mayskaya N."/>
            <person name="Svetoch E."/>
            <person name="Bogun A."/>
        </authorList>
    </citation>
    <scope>NUCLEOTIDE SEQUENCE [LARGE SCALE GENOMIC DNA]</scope>
    <source>
        <strain evidence="2 3">SCPM-O-B-8406</strain>
    </source>
</reference>
<evidence type="ECO:0008006" key="5">
    <source>
        <dbReference type="Google" id="ProtNLM"/>
    </source>
</evidence>
<organism evidence="2 3">
    <name type="scientific">Avibacterium paragallinarum</name>
    <name type="common">Haemophilus gallinarum</name>
    <dbReference type="NCBI Taxonomy" id="728"/>
    <lineage>
        <taxon>Bacteria</taxon>
        <taxon>Pseudomonadati</taxon>
        <taxon>Pseudomonadota</taxon>
        <taxon>Gammaproteobacteria</taxon>
        <taxon>Pasteurellales</taxon>
        <taxon>Pasteurellaceae</taxon>
        <taxon>Avibacterium</taxon>
    </lineage>
</organism>
<reference evidence="1" key="3">
    <citation type="submission" date="2022-05" db="EMBL/GenBank/DDBJ databases">
        <authorList>
            <person name="Chen Y."/>
            <person name="Zhu J."/>
            <person name="Zhu K."/>
        </authorList>
    </citation>
    <scope>NUCLEOTIDE SEQUENCE</scope>
    <source>
        <strain evidence="1">AV25</strain>
    </source>
</reference>
<dbReference type="Proteomes" id="UP001347884">
    <property type="component" value="Unassembled WGS sequence"/>
</dbReference>
<dbReference type="RefSeq" id="WP_110478810.1">
    <property type="nucleotide sequence ID" value="NZ_CP081939.1"/>
</dbReference>
<comment type="caution">
    <text evidence="2">The sequence shown here is derived from an EMBL/GenBank/DDBJ whole genome shotgun (WGS) entry which is preliminary data.</text>
</comment>
<gene>
    <name evidence="2" type="ORF">DM482_02295</name>
    <name evidence="1" type="ORF">M5S13_03505</name>
</gene>
<dbReference type="AlphaFoldDB" id="A0AAE5TJ44"/>
<accession>A0AAE5TJ44</accession>
<evidence type="ECO:0000313" key="1">
    <source>
        <dbReference type="EMBL" id="MEE6040961.1"/>
    </source>
</evidence>
<dbReference type="InterPro" id="IPR010982">
    <property type="entry name" value="Lambda_DNA-bd_dom_sf"/>
</dbReference>
<dbReference type="GO" id="GO:0003677">
    <property type="term" value="F:DNA binding"/>
    <property type="evidence" value="ECO:0007669"/>
    <property type="project" value="InterPro"/>
</dbReference>
<evidence type="ECO:0000313" key="4">
    <source>
        <dbReference type="Proteomes" id="UP001347884"/>
    </source>
</evidence>
<dbReference type="Gene3D" id="1.10.260.40">
    <property type="entry name" value="lambda repressor-like DNA-binding domains"/>
    <property type="match status" value="1"/>
</dbReference>
<dbReference type="EMBL" id="QJPJ01000003">
    <property type="protein sequence ID" value="PXZ40018.1"/>
    <property type="molecule type" value="Genomic_DNA"/>
</dbReference>
<reference evidence="1 4" key="2">
    <citation type="journal article" date="2022" name="Front. Microbiol.">
        <title>Commensal bacteria contribute to the growth of multidrug-resistant Avibacterium paragallinarum in chickens.</title>
        <authorList>
            <person name="Zhu J."/>
            <person name="Chen Y."/>
            <person name="Wu Y."/>
            <person name="Wang Y."/>
            <person name="Zhu K."/>
        </authorList>
    </citation>
    <scope>NUCLEOTIDE SEQUENCE [LARGE SCALE GENOMIC DNA]</scope>
    <source>
        <strain evidence="1 4">AV25</strain>
    </source>
</reference>
<name>A0AAE5TJ44_AVIPA</name>
<sequence>MKKDEKTQQDQRERQRFSERLKKSLIANGYAPRGNVLEREFNLRYYGTPITPHTAGKWLRGESIPRLDKLRTLAIWLNVNLLDLVSKEKLESLEAGEFRRTDKDQLLPYHWEKLAEEQDKALFHQFLTLPEMQKNVVREVIVALAERYNKKQK</sequence>
<keyword evidence="4" id="KW-1185">Reference proteome</keyword>
<dbReference type="EMBL" id="JAMDKF010000005">
    <property type="protein sequence ID" value="MEE6040961.1"/>
    <property type="molecule type" value="Genomic_DNA"/>
</dbReference>